<evidence type="ECO:0000313" key="2">
    <source>
        <dbReference type="EMBL" id="XDQ07625.1"/>
    </source>
</evidence>
<evidence type="ECO:0000256" key="1">
    <source>
        <dbReference type="SAM" id="MobiDB-lite"/>
    </source>
</evidence>
<dbReference type="AlphaFoldDB" id="A0AB39MPA1"/>
<organism evidence="2">
    <name type="scientific">Streptomyces sp. R08</name>
    <dbReference type="NCBI Taxonomy" id="3238624"/>
    <lineage>
        <taxon>Bacteria</taxon>
        <taxon>Bacillati</taxon>
        <taxon>Actinomycetota</taxon>
        <taxon>Actinomycetes</taxon>
        <taxon>Kitasatosporales</taxon>
        <taxon>Streptomycetaceae</taxon>
        <taxon>Streptomyces</taxon>
    </lineage>
</organism>
<name>A0AB39MPA1_9ACTN</name>
<proteinExistence type="predicted"/>
<dbReference type="EMBL" id="CP163431">
    <property type="protein sequence ID" value="XDQ07625.1"/>
    <property type="molecule type" value="Genomic_DNA"/>
</dbReference>
<dbReference type="RefSeq" id="WP_369192396.1">
    <property type="nucleotide sequence ID" value="NZ_CP163431.1"/>
</dbReference>
<feature type="region of interest" description="Disordered" evidence="1">
    <location>
        <begin position="142"/>
        <end position="161"/>
    </location>
</feature>
<feature type="region of interest" description="Disordered" evidence="1">
    <location>
        <begin position="241"/>
        <end position="281"/>
    </location>
</feature>
<accession>A0AB39MPA1</accession>
<reference evidence="2" key="1">
    <citation type="submission" date="2024-07" db="EMBL/GenBank/DDBJ databases">
        <authorList>
            <person name="Yu S.T."/>
        </authorList>
    </citation>
    <scope>NUCLEOTIDE SEQUENCE</scope>
    <source>
        <strain evidence="2">R08</strain>
    </source>
</reference>
<gene>
    <name evidence="2" type="ORF">AB5J58_48940</name>
</gene>
<sequence length="372" mass="39364">MSTIDDLLAQSLLLHQPHVPSDVVPYDDLAYDDLAADGFPRWDVRPKTADDGAAQSLAALCEAVVTHCTIEQLADFLTDQVPQPRAARILGCALQLAGADDGARFWWQFAAGADDQPSSYCLYLQHLAQGDTHAAALWRAQAGPHAPHDSDDTDPAEPGQHAPAYRMMTADTSLPTVLRILSHLTRPHPRGHTPMARAVIDIVAAAVAVGYDHHPDLELPVPGDDFAERLAVAAIAASGAGRYTRHADTPAAAAGDTQDLPNRPQADPDSDSERVPAWTQGPEQMLVNVTADGHDEPAITHTFFQEASAVCSWEAATADSADSPGTRTAAYYLSRLRARAAKAFSQGPSGFGTGFAAPAASGAGSLPTLHRL</sequence>
<protein>
    <submittedName>
        <fullName evidence="2">Uncharacterized protein</fullName>
    </submittedName>
</protein>